<keyword evidence="1" id="KW-1133">Transmembrane helix</keyword>
<proteinExistence type="predicted"/>
<protein>
    <submittedName>
        <fullName evidence="2">Uncharacterized protein</fullName>
    </submittedName>
</protein>
<keyword evidence="1" id="KW-0812">Transmembrane</keyword>
<feature type="transmembrane region" description="Helical" evidence="1">
    <location>
        <begin position="65"/>
        <end position="87"/>
    </location>
</feature>
<dbReference type="Proteomes" id="UP000011014">
    <property type="component" value="Unassembled WGS sequence"/>
</dbReference>
<dbReference type="EMBL" id="FN658238">
    <property type="protein sequence ID" value="CBY43447.1"/>
    <property type="molecule type" value="Genomic_DNA"/>
</dbReference>
<reference evidence="2" key="1">
    <citation type="journal article" date="2010" name="Science">
        <title>Plasticity of animal genome architecture unmasked by rapid evolution of a pelagic tunicate.</title>
        <authorList>
            <person name="Denoeud F."/>
            <person name="Henriet S."/>
            <person name="Mungpakdee S."/>
            <person name="Aury J.M."/>
            <person name="Da Silva C."/>
            <person name="Brinkmann H."/>
            <person name="Mikhaleva J."/>
            <person name="Olsen L.C."/>
            <person name="Jubin C."/>
            <person name="Canestro C."/>
            <person name="Bouquet J.M."/>
            <person name="Danks G."/>
            <person name="Poulain J."/>
            <person name="Campsteijn C."/>
            <person name="Adamski M."/>
            <person name="Cross I."/>
            <person name="Yadetie F."/>
            <person name="Muffato M."/>
            <person name="Louis A."/>
            <person name="Butcher S."/>
            <person name="Tsagkogeorga G."/>
            <person name="Konrad A."/>
            <person name="Singh S."/>
            <person name="Jensen M.F."/>
            <person name="Cong E.H."/>
            <person name="Eikeseth-Otteraa H."/>
            <person name="Noel B."/>
            <person name="Anthouard V."/>
            <person name="Porcel B.M."/>
            <person name="Kachouri-Lafond R."/>
            <person name="Nishino A."/>
            <person name="Ugolini M."/>
            <person name="Chourrout P."/>
            <person name="Nishida H."/>
            <person name="Aasland R."/>
            <person name="Huzurbazar S."/>
            <person name="Westhof E."/>
            <person name="Delsuc F."/>
            <person name="Lehrach H."/>
            <person name="Reinhardt R."/>
            <person name="Weissenbach J."/>
            <person name="Roy S.W."/>
            <person name="Artiguenave F."/>
            <person name="Postlethwait J.H."/>
            <person name="Manak J.R."/>
            <person name="Thompson E.M."/>
            <person name="Jaillon O."/>
            <person name="Du Pasquier L."/>
            <person name="Boudinot P."/>
            <person name="Liberles D.A."/>
            <person name="Volff J.N."/>
            <person name="Philippe H."/>
            <person name="Lenhard B."/>
            <person name="Roest Crollius H."/>
            <person name="Wincker P."/>
            <person name="Chourrout D."/>
        </authorList>
    </citation>
    <scope>NUCLEOTIDE SEQUENCE [LARGE SCALE GENOMIC DNA]</scope>
</reference>
<dbReference type="AlphaFoldDB" id="E4Z6W9"/>
<evidence type="ECO:0000256" key="1">
    <source>
        <dbReference type="SAM" id="Phobius"/>
    </source>
</evidence>
<feature type="transmembrane region" description="Helical" evidence="1">
    <location>
        <begin position="108"/>
        <end position="128"/>
    </location>
</feature>
<gene>
    <name evidence="2" type="ORF">GSOID_T00028046001</name>
</gene>
<name>E4Z6W9_OIKDI</name>
<sequence length="193" mass="21618">MGMSEMQATNKFRRHLTRVTSFLLGALVLGTVCLGYDAHVLDVLPASVSQINTCNWSTFICFLKVFVAMDVIGIAFILIFFLAGCMLNRSTGDQFFKSKRLKFVKIGIALLSVAIAADIVAEIIRILFFANLLGWEYEQTFACAIPSFDITNSVSSPAGRAVTTRIQTDLWWFYPFTTFVCGFCKDKKLFPFN</sequence>
<organism evidence="2">
    <name type="scientific">Oikopleura dioica</name>
    <name type="common">Tunicate</name>
    <dbReference type="NCBI Taxonomy" id="34765"/>
    <lineage>
        <taxon>Eukaryota</taxon>
        <taxon>Metazoa</taxon>
        <taxon>Chordata</taxon>
        <taxon>Tunicata</taxon>
        <taxon>Appendicularia</taxon>
        <taxon>Copelata</taxon>
        <taxon>Oikopleuridae</taxon>
        <taxon>Oikopleura</taxon>
    </lineage>
</organism>
<keyword evidence="1" id="KW-0472">Membrane</keyword>
<accession>E4Z6W9</accession>
<evidence type="ECO:0000313" key="2">
    <source>
        <dbReference type="EMBL" id="CBY43447.1"/>
    </source>
</evidence>